<evidence type="ECO:0000256" key="4">
    <source>
        <dbReference type="ARBA" id="ARBA00023004"/>
    </source>
</evidence>
<keyword evidence="4 5" id="KW-0408">Iron</keyword>
<proteinExistence type="inferred from homology"/>
<feature type="binding site" evidence="5">
    <location>
        <position position="924"/>
    </location>
    <ligand>
        <name>Fe cation</name>
        <dbReference type="ChEBI" id="CHEBI:24875"/>
        <note>catalytic</note>
    </ligand>
</feature>
<feature type="binding site" evidence="5">
    <location>
        <position position="1190"/>
    </location>
    <ligand>
        <name>Fe cation</name>
        <dbReference type="ChEBI" id="CHEBI:24875"/>
        <note>catalytic</note>
    </ligand>
</feature>
<feature type="compositionally biased region" description="Polar residues" evidence="6">
    <location>
        <begin position="231"/>
        <end position="243"/>
    </location>
</feature>
<dbReference type="Pfam" id="PF03055">
    <property type="entry name" value="RPE65"/>
    <property type="match status" value="1"/>
</dbReference>
<accession>A0A9P8A5C9</accession>
<dbReference type="InterPro" id="IPR004294">
    <property type="entry name" value="Carotenoid_Oase"/>
</dbReference>
<feature type="compositionally biased region" description="Low complexity" evidence="6">
    <location>
        <begin position="210"/>
        <end position="230"/>
    </location>
</feature>
<dbReference type="GO" id="GO:0016121">
    <property type="term" value="P:carotene catabolic process"/>
    <property type="evidence" value="ECO:0007669"/>
    <property type="project" value="TreeGrafter"/>
</dbReference>
<feature type="region of interest" description="Disordered" evidence="6">
    <location>
        <begin position="439"/>
        <end position="476"/>
    </location>
</feature>
<comment type="cofactor">
    <cofactor evidence="5">
        <name>Fe(2+)</name>
        <dbReference type="ChEBI" id="CHEBI:29033"/>
    </cofactor>
    <text evidence="5">Binds 1 Fe(2+) ion per subunit.</text>
</comment>
<sequence length="1212" mass="134966">MASPSNDLNNGSCSTSTSDVVGLLHRDVEEGPILIRLLAHRDVFPMILGYLDIRSLLALSSITTRFRREILMPATPNLCCINIFLQRRTIICPMSQFESLKDFMAKYRSFKPLHLHFTYSAQSSLMSLVPEVSAPIYNSKADTSFAHPSSSPLTTSHLFGVNQSISINITSTNSLHQYHHPLQQDQQQQPHRQLQLIHTQHENDQPETASSSHSSSLTSTSTLTGSSLSTKQDSSTAAQLTAGTDTSSTSSITPPVSGHHGFELSYWQKFALNELFMRLLPFLRTLTIGRTDKASRRDRDEDPNKTSGELSAGVCFFLARCFNVMHDMPDTALEAVLWMDVTPKDVVLLTTMIELRDIMVDERYWKRGYWAVDRPGTCSNGHDGSEAGYYDEDDEDEEEDDGDWDGFYYLMNQEGSERRPSQLLKRKSSLPFMNVSSVAGGGKSTLRKSNTVRASSSSSSSSSSVSNSPATSPFSKQTIAPLSSQQQVSGLGHLVKNASSTSTSSSSAPVTTASSPARGHNGTIKKGARSVVQSPAAWQGFSEGILDTSSSHSVNNTLYAEEDALPPAVQLFEVLKQEINEVGSVPRNPYLPLKQHESSSMTPSSAVPADVKVEPSRRSTAHPHPYLTGNFYPVFEETVGEEGIECEVIGVIPESLRGSQYIRTGPNSLNIPDDTSRHSFFDGDGMLHGVYFQPGVEGEDDNSPIRARYMNRYVRSDHFHKTNKHGQVTLSVGTLMNGGLSVMKVIKETALPLFKSVLCRLTNLSTGNTALAFIGSRVLALQEAGTPIETTVPSLATLGEYYFEEEGQKRPKKWKPNTEVCTAHPKPYAFYCVVSADGHRKIWEEPIPGFNRPTMMHDFAVTPSHSIIMDLNFRLDPIKNIRRKKPLIAFDESLPARFGIIPRHFNHKKHKVLWFETRSCHIFHTANAWDEQDAEGNVVAVCMTAYRSERFIADINLWTATGPDNYGGGKTAEELKRQYVVPGNGDYDHQDPDGAYLTLYRFDFKTMETRLTTLSTMIAEFPVINFDWFMRPEQRYVYAATALNPVPGEGVKTNGIIKMDVQAVIEKQRELLRQGPLQNLGGHGRWELGAEALLQVERDTSKAYFYGGKYFGGEAVYVPNLPRKKGEVLEEDDGYLLVYVYDESQIKDGVVKDDEGQVTELWILDARKLGPSDGPVARVKIPRRVPYGFHGLHLTQEQIQGNQKMLERRLRH</sequence>
<dbReference type="GO" id="GO:0010436">
    <property type="term" value="F:carotenoid dioxygenase activity"/>
    <property type="evidence" value="ECO:0007669"/>
    <property type="project" value="TreeGrafter"/>
</dbReference>
<evidence type="ECO:0000313" key="7">
    <source>
        <dbReference type="EMBL" id="KAG9322736.1"/>
    </source>
</evidence>
<name>A0A9P8A5C9_MORAP</name>
<reference evidence="7" key="1">
    <citation type="submission" date="2021-07" db="EMBL/GenBank/DDBJ databases">
        <title>Draft genome of Mortierella alpina, strain LL118, isolated from an aspen leaf litter sample.</title>
        <authorList>
            <person name="Yang S."/>
            <person name="Vinatzer B.A."/>
        </authorList>
    </citation>
    <scope>NUCLEOTIDE SEQUENCE</scope>
    <source>
        <strain evidence="7">LL118</strain>
    </source>
</reference>
<dbReference type="AlphaFoldDB" id="A0A9P8A5C9"/>
<feature type="binding site" evidence="5">
    <location>
        <position position="857"/>
    </location>
    <ligand>
        <name>Fe cation</name>
        <dbReference type="ChEBI" id="CHEBI:24875"/>
        <note>catalytic</note>
    </ligand>
</feature>
<evidence type="ECO:0000256" key="5">
    <source>
        <dbReference type="PIRSR" id="PIRSR604294-1"/>
    </source>
</evidence>
<feature type="region of interest" description="Disordered" evidence="6">
    <location>
        <begin position="200"/>
        <end position="255"/>
    </location>
</feature>
<dbReference type="Proteomes" id="UP000717515">
    <property type="component" value="Unassembled WGS sequence"/>
</dbReference>
<evidence type="ECO:0000256" key="1">
    <source>
        <dbReference type="ARBA" id="ARBA00006787"/>
    </source>
</evidence>
<gene>
    <name evidence="7" type="ORF">KVV02_005424</name>
</gene>
<comment type="similarity">
    <text evidence="1">Belongs to the carotenoid oxygenase family.</text>
</comment>
<evidence type="ECO:0008006" key="9">
    <source>
        <dbReference type="Google" id="ProtNLM"/>
    </source>
</evidence>
<organism evidence="7 8">
    <name type="scientific">Mortierella alpina</name>
    <name type="common">Oleaginous fungus</name>
    <name type="synonym">Mortierella renispora</name>
    <dbReference type="NCBI Taxonomy" id="64518"/>
    <lineage>
        <taxon>Eukaryota</taxon>
        <taxon>Fungi</taxon>
        <taxon>Fungi incertae sedis</taxon>
        <taxon>Mucoromycota</taxon>
        <taxon>Mortierellomycotina</taxon>
        <taxon>Mortierellomycetes</taxon>
        <taxon>Mortierellales</taxon>
        <taxon>Mortierellaceae</taxon>
        <taxon>Mortierella</taxon>
    </lineage>
</organism>
<feature type="compositionally biased region" description="Low complexity" evidence="6">
    <location>
        <begin position="244"/>
        <end position="253"/>
    </location>
</feature>
<keyword evidence="2 5" id="KW-0479">Metal-binding</keyword>
<feature type="compositionally biased region" description="Low complexity" evidence="6">
    <location>
        <begin position="449"/>
        <end position="475"/>
    </location>
</feature>
<dbReference type="EMBL" id="JAIFTL010000132">
    <property type="protein sequence ID" value="KAG9322736.1"/>
    <property type="molecule type" value="Genomic_DNA"/>
</dbReference>
<feature type="compositionally biased region" description="Acidic residues" evidence="6">
    <location>
        <begin position="389"/>
        <end position="404"/>
    </location>
</feature>
<protein>
    <recommendedName>
        <fullName evidence="9">Carotenoid oxygenase</fullName>
    </recommendedName>
</protein>
<comment type="caution">
    <text evidence="7">The sequence shown here is derived from an EMBL/GenBank/DDBJ whole genome shotgun (WGS) entry which is preliminary data.</text>
</comment>
<dbReference type="PANTHER" id="PTHR10543">
    <property type="entry name" value="BETA-CAROTENE DIOXYGENASE"/>
    <property type="match status" value="1"/>
</dbReference>
<keyword evidence="3" id="KW-0560">Oxidoreductase</keyword>
<evidence type="ECO:0000256" key="3">
    <source>
        <dbReference type="ARBA" id="ARBA00023002"/>
    </source>
</evidence>
<evidence type="ECO:0000313" key="8">
    <source>
        <dbReference type="Proteomes" id="UP000717515"/>
    </source>
</evidence>
<evidence type="ECO:0000256" key="2">
    <source>
        <dbReference type="ARBA" id="ARBA00022723"/>
    </source>
</evidence>
<feature type="compositionally biased region" description="Low complexity" evidence="6">
    <location>
        <begin position="498"/>
        <end position="517"/>
    </location>
</feature>
<feature type="region of interest" description="Disordered" evidence="6">
    <location>
        <begin position="381"/>
        <end position="405"/>
    </location>
</feature>
<evidence type="ECO:0000256" key="6">
    <source>
        <dbReference type="SAM" id="MobiDB-lite"/>
    </source>
</evidence>
<feature type="region of interest" description="Disordered" evidence="6">
    <location>
        <begin position="495"/>
        <end position="530"/>
    </location>
</feature>
<dbReference type="PANTHER" id="PTHR10543:SF89">
    <property type="entry name" value="CAROTENOID 9,10(9',10')-CLEAVAGE DIOXYGENASE 1"/>
    <property type="match status" value="1"/>
</dbReference>
<dbReference type="GO" id="GO:0046872">
    <property type="term" value="F:metal ion binding"/>
    <property type="evidence" value="ECO:0007669"/>
    <property type="project" value="UniProtKB-KW"/>
</dbReference>